<name>A0AAW4ZY61_PHOPO</name>
<sequence>MSNMFDDFDNENPLDRNDFINKTTQSKGHDVSDSTQSKAISKTITINEETIKLSDDIQNNSRVDFSQMVRAGIVALHNMSKEDRDLLFDACYVPRNAGRKKK</sequence>
<reference evidence="2" key="1">
    <citation type="submission" date="2019-11" db="EMBL/GenBank/DDBJ databases">
        <title>Comparative genomics of photobacteria reveal adaptation to distinct habitats.</title>
        <authorList>
            <person name="Fuertes-Perez S."/>
            <person name="Hilgarth M."/>
            <person name="Vogel R.F."/>
        </authorList>
    </citation>
    <scope>NUCLEOTIDE SEQUENCE</scope>
    <source>
        <strain evidence="2">TMW2.2145</strain>
    </source>
</reference>
<feature type="compositionally biased region" description="Acidic residues" evidence="1">
    <location>
        <begin position="1"/>
        <end position="12"/>
    </location>
</feature>
<comment type="caution">
    <text evidence="2">The sequence shown here is derived from an EMBL/GenBank/DDBJ whole genome shotgun (WGS) entry which is preliminary data.</text>
</comment>
<dbReference type="EMBL" id="WMCP01000026">
    <property type="protein sequence ID" value="MCF2303428.1"/>
    <property type="molecule type" value="Genomic_DNA"/>
</dbReference>
<protein>
    <submittedName>
        <fullName evidence="2">Uncharacterized protein</fullName>
    </submittedName>
</protein>
<dbReference type="RefSeq" id="WP_232581583.1">
    <property type="nucleotide sequence ID" value="NZ_WMCP01000026.1"/>
</dbReference>
<dbReference type="Proteomes" id="UP000813876">
    <property type="component" value="Unassembled WGS sequence"/>
</dbReference>
<evidence type="ECO:0000313" key="3">
    <source>
        <dbReference type="Proteomes" id="UP000813876"/>
    </source>
</evidence>
<accession>A0AAW4ZY61</accession>
<evidence type="ECO:0000256" key="1">
    <source>
        <dbReference type="SAM" id="MobiDB-lite"/>
    </source>
</evidence>
<evidence type="ECO:0000313" key="2">
    <source>
        <dbReference type="EMBL" id="MCF2303428.1"/>
    </source>
</evidence>
<organism evidence="2 3">
    <name type="scientific">Photobacterium phosphoreum</name>
    <dbReference type="NCBI Taxonomy" id="659"/>
    <lineage>
        <taxon>Bacteria</taxon>
        <taxon>Pseudomonadati</taxon>
        <taxon>Pseudomonadota</taxon>
        <taxon>Gammaproteobacteria</taxon>
        <taxon>Vibrionales</taxon>
        <taxon>Vibrionaceae</taxon>
        <taxon>Photobacterium</taxon>
    </lineage>
</organism>
<gene>
    <name evidence="2" type="ORF">GLP33_16985</name>
</gene>
<feature type="region of interest" description="Disordered" evidence="1">
    <location>
        <begin position="1"/>
        <end position="38"/>
    </location>
</feature>
<proteinExistence type="predicted"/>
<dbReference type="AlphaFoldDB" id="A0AAW4ZY61"/>